<gene>
    <name evidence="2" type="ORF">CTI12_AA184210</name>
</gene>
<evidence type="ECO:0000313" key="3">
    <source>
        <dbReference type="Proteomes" id="UP000245207"/>
    </source>
</evidence>
<protein>
    <submittedName>
        <fullName evidence="2">Reticulon</fullName>
    </submittedName>
</protein>
<dbReference type="AlphaFoldDB" id="A0A2U1P797"/>
<evidence type="ECO:0000256" key="1">
    <source>
        <dbReference type="SAM" id="MobiDB-lite"/>
    </source>
</evidence>
<accession>A0A2U1P797</accession>
<evidence type="ECO:0000313" key="2">
    <source>
        <dbReference type="EMBL" id="PWA81623.1"/>
    </source>
</evidence>
<feature type="region of interest" description="Disordered" evidence="1">
    <location>
        <begin position="61"/>
        <end position="90"/>
    </location>
</feature>
<dbReference type="STRING" id="35608.A0A2U1P797"/>
<dbReference type="Proteomes" id="UP000245207">
    <property type="component" value="Unassembled WGS sequence"/>
</dbReference>
<keyword evidence="3" id="KW-1185">Reference proteome</keyword>
<proteinExistence type="predicted"/>
<feature type="compositionally biased region" description="Basic and acidic residues" evidence="1">
    <location>
        <begin position="64"/>
        <end position="76"/>
    </location>
</feature>
<organism evidence="2 3">
    <name type="scientific">Artemisia annua</name>
    <name type="common">Sweet wormwood</name>
    <dbReference type="NCBI Taxonomy" id="35608"/>
    <lineage>
        <taxon>Eukaryota</taxon>
        <taxon>Viridiplantae</taxon>
        <taxon>Streptophyta</taxon>
        <taxon>Embryophyta</taxon>
        <taxon>Tracheophyta</taxon>
        <taxon>Spermatophyta</taxon>
        <taxon>Magnoliopsida</taxon>
        <taxon>eudicotyledons</taxon>
        <taxon>Gunneridae</taxon>
        <taxon>Pentapetalae</taxon>
        <taxon>asterids</taxon>
        <taxon>campanulids</taxon>
        <taxon>Asterales</taxon>
        <taxon>Asteraceae</taxon>
        <taxon>Asteroideae</taxon>
        <taxon>Anthemideae</taxon>
        <taxon>Artemisiinae</taxon>
        <taxon>Artemisia</taxon>
    </lineage>
</organism>
<name>A0A2U1P797_ARTAN</name>
<comment type="caution">
    <text evidence="2">The sequence shown here is derived from an EMBL/GenBank/DDBJ whole genome shotgun (WGS) entry which is preliminary data.</text>
</comment>
<sequence length="163" mass="18622">MKRLKKSNICDDKLMTVDLGKVKDEDNEEDGNEEVNDERVIVVVKEMEPISKTNKSKLPEVVIEEEKNHQKNERSSIRKQPHPVVNHPRVISRSKGVWEKTWRRKDCIVQVGGRGIEEDEEEKNVASKLSANALLLSETRESATHLESKTSALPLFGVFVHEL</sequence>
<dbReference type="EMBL" id="PKPP01001568">
    <property type="protein sequence ID" value="PWA81623.1"/>
    <property type="molecule type" value="Genomic_DNA"/>
</dbReference>
<reference evidence="2 3" key="1">
    <citation type="journal article" date="2018" name="Mol. Plant">
        <title>The genome of Artemisia annua provides insight into the evolution of Asteraceae family and artemisinin biosynthesis.</title>
        <authorList>
            <person name="Shen Q."/>
            <person name="Zhang L."/>
            <person name="Liao Z."/>
            <person name="Wang S."/>
            <person name="Yan T."/>
            <person name="Shi P."/>
            <person name="Liu M."/>
            <person name="Fu X."/>
            <person name="Pan Q."/>
            <person name="Wang Y."/>
            <person name="Lv Z."/>
            <person name="Lu X."/>
            <person name="Zhang F."/>
            <person name="Jiang W."/>
            <person name="Ma Y."/>
            <person name="Chen M."/>
            <person name="Hao X."/>
            <person name="Li L."/>
            <person name="Tang Y."/>
            <person name="Lv G."/>
            <person name="Zhou Y."/>
            <person name="Sun X."/>
            <person name="Brodelius P.E."/>
            <person name="Rose J.K.C."/>
            <person name="Tang K."/>
        </authorList>
    </citation>
    <scope>NUCLEOTIDE SEQUENCE [LARGE SCALE GENOMIC DNA]</scope>
    <source>
        <strain evidence="3">cv. Huhao1</strain>
        <tissue evidence="2">Leaf</tissue>
    </source>
</reference>